<feature type="transmembrane region" description="Helical" evidence="1">
    <location>
        <begin position="86"/>
        <end position="107"/>
    </location>
</feature>
<accession>J7X047</accession>
<protein>
    <submittedName>
        <fullName evidence="2">Uncharacterized protein</fullName>
    </submittedName>
</protein>
<dbReference type="EMBL" id="AHDJ01000061">
    <property type="protein sequence ID" value="EJQ37558.1"/>
    <property type="molecule type" value="Genomic_DNA"/>
</dbReference>
<gene>
    <name evidence="2" type="ORF">IEE_05117</name>
</gene>
<evidence type="ECO:0000313" key="2">
    <source>
        <dbReference type="EMBL" id="EJQ37558.1"/>
    </source>
</evidence>
<dbReference type="PATRIC" id="fig|1053189.3.peg.5217"/>
<dbReference type="Proteomes" id="UP000006600">
    <property type="component" value="Unassembled WGS sequence"/>
</dbReference>
<evidence type="ECO:0000256" key="1">
    <source>
        <dbReference type="SAM" id="Phobius"/>
    </source>
</evidence>
<feature type="transmembrane region" description="Helical" evidence="1">
    <location>
        <begin position="57"/>
        <end position="80"/>
    </location>
</feature>
<dbReference type="HOGENOM" id="CLU_172331_0_0_9"/>
<dbReference type="AlphaFoldDB" id="J7X047"/>
<proteinExistence type="predicted"/>
<reference evidence="2 3" key="1">
    <citation type="submission" date="2012-04" db="EMBL/GenBank/DDBJ databases">
        <title>The Genome Sequence of Bacillus cereus BAG5X1-1.</title>
        <authorList>
            <consortium name="The Broad Institute Genome Sequencing Platform"/>
            <consortium name="The Broad Institute Genome Sequencing Center for Infectious Disease"/>
            <person name="Feldgarden M."/>
            <person name="Van der Auwera G.A."/>
            <person name="Mahillon J."/>
            <person name="Duprez V."/>
            <person name="Timmery S."/>
            <person name="Mattelet C."/>
            <person name="Dierick K."/>
            <person name="Sun M."/>
            <person name="Yu Z."/>
            <person name="Zhu L."/>
            <person name="Hu X."/>
            <person name="Shank E.B."/>
            <person name="Swiecicka I."/>
            <person name="Hansen B.M."/>
            <person name="Andrup L."/>
            <person name="Young S.K."/>
            <person name="Zeng Q."/>
            <person name="Gargeya S."/>
            <person name="Fitzgerald M."/>
            <person name="Haas B."/>
            <person name="Abouelleil A."/>
            <person name="Alvarado L."/>
            <person name="Arachchi H.M."/>
            <person name="Berlin A."/>
            <person name="Chapman S.B."/>
            <person name="Goldberg J."/>
            <person name="Griggs A."/>
            <person name="Gujja S."/>
            <person name="Hansen M."/>
            <person name="Howarth C."/>
            <person name="Imamovic A."/>
            <person name="Larimer J."/>
            <person name="McCowen C."/>
            <person name="Montmayeur A."/>
            <person name="Murphy C."/>
            <person name="Neiman D."/>
            <person name="Pearson M."/>
            <person name="Priest M."/>
            <person name="Roberts A."/>
            <person name="Saif S."/>
            <person name="Shea T."/>
            <person name="Sisk P."/>
            <person name="Sykes S."/>
            <person name="Wortman J."/>
            <person name="Nusbaum C."/>
            <person name="Birren B."/>
        </authorList>
    </citation>
    <scope>NUCLEOTIDE SEQUENCE [LARGE SCALE GENOMIC DNA]</scope>
    <source>
        <strain evidence="2 3">BAG5X1-1</strain>
    </source>
</reference>
<keyword evidence="1" id="KW-0472">Membrane</keyword>
<name>J7X047_BACCE</name>
<evidence type="ECO:0000313" key="3">
    <source>
        <dbReference type="Proteomes" id="UP000006600"/>
    </source>
</evidence>
<organism evidence="2 3">
    <name type="scientific">Bacillus cereus BAG5X1-1</name>
    <dbReference type="NCBI Taxonomy" id="1053189"/>
    <lineage>
        <taxon>Bacteria</taxon>
        <taxon>Bacillati</taxon>
        <taxon>Bacillota</taxon>
        <taxon>Bacilli</taxon>
        <taxon>Bacillales</taxon>
        <taxon>Bacillaceae</taxon>
        <taxon>Bacillus</taxon>
        <taxon>Bacillus cereus group</taxon>
    </lineage>
</organism>
<sequence length="111" mass="12716">MTVFFPYNLRRNIFYLGKKEVIIIKKNRIGTIISIIIPVLLILSLVNVAYKIILTEFFGVSILLPVFLCPIGFILAIFSYQVDRNIGAKIGIILNMLVFLIPFIWVIGRIM</sequence>
<feature type="transmembrane region" description="Helical" evidence="1">
    <location>
        <begin position="29"/>
        <end position="50"/>
    </location>
</feature>
<keyword evidence="1" id="KW-1133">Transmembrane helix</keyword>
<keyword evidence="1" id="KW-0812">Transmembrane</keyword>
<comment type="caution">
    <text evidence="2">The sequence shown here is derived from an EMBL/GenBank/DDBJ whole genome shotgun (WGS) entry which is preliminary data.</text>
</comment>